<dbReference type="Pfam" id="PF00535">
    <property type="entry name" value="Glycos_transf_2"/>
    <property type="match status" value="1"/>
</dbReference>
<comment type="pathway">
    <text evidence="1">Cell wall biogenesis; cell wall polysaccharide biosynthesis.</text>
</comment>
<dbReference type="InterPro" id="IPR029044">
    <property type="entry name" value="Nucleotide-diphossugar_trans"/>
</dbReference>
<comment type="similarity">
    <text evidence="2">Belongs to the glycosyltransferase 2 family.</text>
</comment>
<accession>A0A917WYT1</accession>
<dbReference type="SUPFAM" id="SSF53448">
    <property type="entry name" value="Nucleotide-diphospho-sugar transferases"/>
    <property type="match status" value="1"/>
</dbReference>
<protein>
    <recommendedName>
        <fullName evidence="5">Glycosyltransferase 2-like domain-containing protein</fullName>
    </recommendedName>
</protein>
<evidence type="ECO:0000256" key="1">
    <source>
        <dbReference type="ARBA" id="ARBA00004776"/>
    </source>
</evidence>
<keyword evidence="3" id="KW-0328">Glycosyltransferase</keyword>
<reference evidence="6" key="2">
    <citation type="submission" date="2020-09" db="EMBL/GenBank/DDBJ databases">
        <authorList>
            <person name="Sun Q."/>
            <person name="Ohkuma M."/>
        </authorList>
    </citation>
    <scope>NUCLEOTIDE SEQUENCE</scope>
    <source>
        <strain evidence="6">JCM 19831</strain>
    </source>
</reference>
<dbReference type="EMBL" id="BMPI01000029">
    <property type="protein sequence ID" value="GGM46985.1"/>
    <property type="molecule type" value="Genomic_DNA"/>
</dbReference>
<sequence length="350" mass="37031">MSPPQSSGGHGLSVVIPVKNRVAELGRQLDALGPAIARCPEPVEVIVVDDSGPAAAAEHRANCARAGARYLRGPRHVGAKRNLGVRHASYDLLMFTDSDCRVPADLFQRYVRRLRDSGPEVAGVTGPVIVAPGTSAMFRVMRRSYLLLGDLTRPLHWSRVSWGAGANTALKRAAFESVGGFPEDSPMPIGGEDLHLGLVLTDAGHVLLTEPGGVVTHDTGVAETFEAVAYRFTTYGRSEQWLCVAHPHRRRPVFNAVSAAAVAAVGGLLAARRTRGLSLLAAPAVLAGTVLAKAPGRLGGDRGLRAAGEAVACAAVETLFDAAAFVTALRMRRPDLLFTGFRPPDEADYQ</sequence>
<evidence type="ECO:0000259" key="5">
    <source>
        <dbReference type="Pfam" id="PF00535"/>
    </source>
</evidence>
<comment type="caution">
    <text evidence="6">The sequence shown here is derived from an EMBL/GenBank/DDBJ whole genome shotgun (WGS) entry which is preliminary data.</text>
</comment>
<keyword evidence="4" id="KW-0808">Transferase</keyword>
<dbReference type="PANTHER" id="PTHR43179">
    <property type="entry name" value="RHAMNOSYLTRANSFERASE WBBL"/>
    <property type="match status" value="1"/>
</dbReference>
<dbReference type="PANTHER" id="PTHR43179:SF12">
    <property type="entry name" value="GALACTOFURANOSYLTRANSFERASE GLFT2"/>
    <property type="match status" value="1"/>
</dbReference>
<dbReference type="GO" id="GO:0016757">
    <property type="term" value="F:glycosyltransferase activity"/>
    <property type="evidence" value="ECO:0007669"/>
    <property type="project" value="UniProtKB-KW"/>
</dbReference>
<proteinExistence type="inferred from homology"/>
<organism evidence="6 7">
    <name type="scientific">Dactylosporangium sucinum</name>
    <dbReference type="NCBI Taxonomy" id="1424081"/>
    <lineage>
        <taxon>Bacteria</taxon>
        <taxon>Bacillati</taxon>
        <taxon>Actinomycetota</taxon>
        <taxon>Actinomycetes</taxon>
        <taxon>Micromonosporales</taxon>
        <taxon>Micromonosporaceae</taxon>
        <taxon>Dactylosporangium</taxon>
    </lineage>
</organism>
<gene>
    <name evidence="6" type="ORF">GCM10007977_055800</name>
</gene>
<evidence type="ECO:0000313" key="6">
    <source>
        <dbReference type="EMBL" id="GGM46985.1"/>
    </source>
</evidence>
<evidence type="ECO:0000256" key="4">
    <source>
        <dbReference type="ARBA" id="ARBA00022679"/>
    </source>
</evidence>
<evidence type="ECO:0000256" key="2">
    <source>
        <dbReference type="ARBA" id="ARBA00006739"/>
    </source>
</evidence>
<dbReference type="AlphaFoldDB" id="A0A917WYT1"/>
<name>A0A917WYT1_9ACTN</name>
<dbReference type="InterPro" id="IPR001173">
    <property type="entry name" value="Glyco_trans_2-like"/>
</dbReference>
<evidence type="ECO:0000256" key="3">
    <source>
        <dbReference type="ARBA" id="ARBA00022676"/>
    </source>
</evidence>
<feature type="domain" description="Glycosyltransferase 2-like" evidence="5">
    <location>
        <begin position="13"/>
        <end position="139"/>
    </location>
</feature>
<keyword evidence="7" id="KW-1185">Reference proteome</keyword>
<reference evidence="6" key="1">
    <citation type="journal article" date="2014" name="Int. J. Syst. Evol. Microbiol.">
        <title>Complete genome sequence of Corynebacterium casei LMG S-19264T (=DSM 44701T), isolated from a smear-ripened cheese.</title>
        <authorList>
            <consortium name="US DOE Joint Genome Institute (JGI-PGF)"/>
            <person name="Walter F."/>
            <person name="Albersmeier A."/>
            <person name="Kalinowski J."/>
            <person name="Ruckert C."/>
        </authorList>
    </citation>
    <scope>NUCLEOTIDE SEQUENCE</scope>
    <source>
        <strain evidence="6">JCM 19831</strain>
    </source>
</reference>
<dbReference type="RefSeq" id="WP_190252914.1">
    <property type="nucleotide sequence ID" value="NZ_BMPI01000029.1"/>
</dbReference>
<evidence type="ECO:0000313" key="7">
    <source>
        <dbReference type="Proteomes" id="UP000642070"/>
    </source>
</evidence>
<dbReference type="Gene3D" id="3.90.550.10">
    <property type="entry name" value="Spore Coat Polysaccharide Biosynthesis Protein SpsA, Chain A"/>
    <property type="match status" value="1"/>
</dbReference>
<dbReference type="Proteomes" id="UP000642070">
    <property type="component" value="Unassembled WGS sequence"/>
</dbReference>